<dbReference type="Gene3D" id="3.40.50.720">
    <property type="entry name" value="NAD(P)-binding Rossmann-like Domain"/>
    <property type="match status" value="1"/>
</dbReference>
<feature type="domain" description="Gfo/Idh/MocA-like oxidoreductase C-terminal" evidence="3">
    <location>
        <begin position="135"/>
        <end position="352"/>
    </location>
</feature>
<dbReference type="Pfam" id="PF01408">
    <property type="entry name" value="GFO_IDH_MocA"/>
    <property type="match status" value="1"/>
</dbReference>
<dbReference type="EMBL" id="JAFBCF010000001">
    <property type="protein sequence ID" value="MBM7799284.1"/>
    <property type="molecule type" value="Genomic_DNA"/>
</dbReference>
<accession>A0ABS2RJU7</accession>
<dbReference type="Proteomes" id="UP000704762">
    <property type="component" value="Unassembled WGS sequence"/>
</dbReference>
<dbReference type="InterPro" id="IPR004104">
    <property type="entry name" value="Gfo/Idh/MocA-like_OxRdtase_C"/>
</dbReference>
<dbReference type="SUPFAM" id="SSF51735">
    <property type="entry name" value="NAD(P)-binding Rossmann-fold domains"/>
    <property type="match status" value="1"/>
</dbReference>
<proteinExistence type="inferred from homology"/>
<dbReference type="InterPro" id="IPR036291">
    <property type="entry name" value="NAD(P)-bd_dom_sf"/>
</dbReference>
<name>A0ABS2RJU7_9ACTN</name>
<dbReference type="InterPro" id="IPR052515">
    <property type="entry name" value="Gfo/Idh/MocA_Oxidoreductase"/>
</dbReference>
<sequence length="353" mass="38395">MTKLRVGVIGTGSIAGCHLDAYLDNPDVDLVAVCDMNLERAKNVADRYHAQRAYGEVDEMLADPEIDAVSICTWNNTHAEFAIKAIEAGKHVLVEKPLSRTYAEAQAVEKAVAGSDRVLQVGFVRRHSPNCQVLKSFIDEGELGEIYYAKASCIRRMGNPGGWFADKEISGGGPLIDIGVHVIDLCWYLMGSPKAVSVSANAYNKLGNRSHIKTMPRYRAADYDPEKNSVEDMVNALVRFENGASLLLETSYSLHAPKDNLSVSVYGDKGGADLEPGLMIATEKHQTILNVTPQLASSTFQLKEGFQNEIDNFVAACRGEAEGLSPAWHGAEIMKIMDAIYASAESGREVSLV</sequence>
<evidence type="ECO:0000259" key="2">
    <source>
        <dbReference type="Pfam" id="PF01408"/>
    </source>
</evidence>
<evidence type="ECO:0000259" key="3">
    <source>
        <dbReference type="Pfam" id="PF02894"/>
    </source>
</evidence>
<feature type="domain" description="Gfo/Idh/MocA-like oxidoreductase N-terminal" evidence="2">
    <location>
        <begin position="4"/>
        <end position="123"/>
    </location>
</feature>
<dbReference type="Pfam" id="PF02894">
    <property type="entry name" value="GFO_IDH_MocA_C"/>
    <property type="match status" value="1"/>
</dbReference>
<comment type="caution">
    <text evidence="4">The sequence shown here is derived from an EMBL/GenBank/DDBJ whole genome shotgun (WGS) entry which is preliminary data.</text>
</comment>
<reference evidence="4 5" key="1">
    <citation type="submission" date="2021-01" db="EMBL/GenBank/DDBJ databases">
        <title>Sequencing the genomes of 1000 actinobacteria strains.</title>
        <authorList>
            <person name="Klenk H.-P."/>
        </authorList>
    </citation>
    <scope>NUCLEOTIDE SEQUENCE [LARGE SCALE GENOMIC DNA]</scope>
    <source>
        <strain evidence="4 5">DSM 18662</strain>
    </source>
</reference>
<dbReference type="PANTHER" id="PTHR43249:SF1">
    <property type="entry name" value="D-GLUCOSIDE 3-DEHYDROGENASE"/>
    <property type="match status" value="1"/>
</dbReference>
<dbReference type="PROSITE" id="PS51257">
    <property type="entry name" value="PROKAR_LIPOPROTEIN"/>
    <property type="match status" value="1"/>
</dbReference>
<comment type="similarity">
    <text evidence="1">Belongs to the Gfo/Idh/MocA family.</text>
</comment>
<gene>
    <name evidence="4" type="ORF">JOE57_002205</name>
</gene>
<evidence type="ECO:0000313" key="5">
    <source>
        <dbReference type="Proteomes" id="UP000704762"/>
    </source>
</evidence>
<organism evidence="4 5">
    <name type="scientific">Microlunatus panaciterrae</name>
    <dbReference type="NCBI Taxonomy" id="400768"/>
    <lineage>
        <taxon>Bacteria</taxon>
        <taxon>Bacillati</taxon>
        <taxon>Actinomycetota</taxon>
        <taxon>Actinomycetes</taxon>
        <taxon>Propionibacteriales</taxon>
        <taxon>Propionibacteriaceae</taxon>
        <taxon>Microlunatus</taxon>
    </lineage>
</organism>
<dbReference type="RefSeq" id="WP_204917938.1">
    <property type="nucleotide sequence ID" value="NZ_BAAAQP010000001.1"/>
</dbReference>
<protein>
    <submittedName>
        <fullName evidence="4">Dehydrogenase</fullName>
    </submittedName>
</protein>
<evidence type="ECO:0000256" key="1">
    <source>
        <dbReference type="ARBA" id="ARBA00010928"/>
    </source>
</evidence>
<dbReference type="PANTHER" id="PTHR43249">
    <property type="entry name" value="UDP-N-ACETYL-2-AMINO-2-DEOXY-D-GLUCURONATE OXIDASE"/>
    <property type="match status" value="1"/>
</dbReference>
<evidence type="ECO:0000313" key="4">
    <source>
        <dbReference type="EMBL" id="MBM7799284.1"/>
    </source>
</evidence>
<dbReference type="InterPro" id="IPR000683">
    <property type="entry name" value="Gfo/Idh/MocA-like_OxRdtase_N"/>
</dbReference>
<keyword evidence="5" id="KW-1185">Reference proteome</keyword>
<dbReference type="Gene3D" id="3.30.360.10">
    <property type="entry name" value="Dihydrodipicolinate Reductase, domain 2"/>
    <property type="match status" value="1"/>
</dbReference>
<dbReference type="SUPFAM" id="SSF55347">
    <property type="entry name" value="Glyceraldehyde-3-phosphate dehydrogenase-like, C-terminal domain"/>
    <property type="match status" value="1"/>
</dbReference>